<comment type="catalytic activity">
    <reaction evidence="15">
        <text>Preferential cleavage: (Ac)2-L-Lys-D-Ala-|-D-Ala. Also transpeptidation of peptidyl-alanyl moieties that are N-acyl substituents of D-alanine.</text>
        <dbReference type="EC" id="3.4.16.4"/>
    </reaction>
</comment>
<dbReference type="NCBIfam" id="TIGR02074">
    <property type="entry name" value="PBP_1a_fam"/>
    <property type="match status" value="1"/>
</dbReference>
<keyword evidence="14" id="KW-0961">Cell wall biogenesis/degradation</keyword>
<feature type="domain" description="Glycosyl transferase family 51" evidence="18">
    <location>
        <begin position="6"/>
        <end position="173"/>
    </location>
</feature>
<dbReference type="Proteomes" id="UP000886066">
    <property type="component" value="Unassembled WGS sequence"/>
</dbReference>
<evidence type="ECO:0000256" key="5">
    <source>
        <dbReference type="ARBA" id="ARBA00022645"/>
    </source>
</evidence>
<dbReference type="GO" id="GO:0071555">
    <property type="term" value="P:cell wall organization"/>
    <property type="evidence" value="ECO:0007669"/>
    <property type="project" value="UniProtKB-KW"/>
</dbReference>
<feature type="domain" description="Penicillin-binding protein transpeptidase" evidence="17">
    <location>
        <begin position="261"/>
        <end position="542"/>
    </location>
</feature>
<sequence>LYEIYEDRRYDPVDLAQIPSHVVLATLAIEDSEFYNHFGFRPSSMVRAVRAYVKDQRVEGASTITQQLVKNVFLSPERTFDRKIKELVLAVMVEQKYSKDEILELYLNNISYGGTAWGIESASQKFFGKSVEDLNLAEASLLAGLPSAPSIYSPLNGGKDLAKARQKLVLQRMVDLGFVLQEEADKSFEETLEFAPQGDFIRAPHFVFYVRSLLEEKFGKRLVTEGGLTVKTTLDLNLQEKVQNLVTEGVEKNSYVGLSNGAAVVLDPQTGGVLAYVGSVDFFQEEWGAFDVIQAERQPGSAIKPVTYSLALSNGYTLASTINDLPVSYPQQGQPPYRPVNYDGKYHGMVTLRQALANSYNIPAVKLADKLGPENIANLGVRMGLKSWENYGAYHGLAITLGGKEVKLLELANSYGTLARGGEYLPVNPLVSVKDLKGKELLETDLSREQVLDSGVAFLISDTLADNNARSQAFGSWSPLHIPGKTVAVKTGTTDNKRDNWTFGYTPSYVVGVWVGNNNNSAMNGYLASGLTGAAPIWNSIMTAILEDAPNEDFAVPENVLLKVDESCGRREYFLEGSSMPRFLCPPKEEKKSEKEKRD</sequence>
<evidence type="ECO:0000256" key="6">
    <source>
        <dbReference type="ARBA" id="ARBA00022670"/>
    </source>
</evidence>
<evidence type="ECO:0000256" key="1">
    <source>
        <dbReference type="ARBA" id="ARBA00004236"/>
    </source>
</evidence>
<dbReference type="SUPFAM" id="SSF53955">
    <property type="entry name" value="Lysozyme-like"/>
    <property type="match status" value="1"/>
</dbReference>
<dbReference type="Gene3D" id="3.40.710.10">
    <property type="entry name" value="DD-peptidase/beta-lactamase superfamily"/>
    <property type="match status" value="1"/>
</dbReference>
<evidence type="ECO:0000256" key="15">
    <source>
        <dbReference type="ARBA" id="ARBA00034000"/>
    </source>
</evidence>
<keyword evidence="11" id="KW-0573">Peptidoglycan synthesis</keyword>
<keyword evidence="8" id="KW-0808">Transferase</keyword>
<dbReference type="GO" id="GO:0008955">
    <property type="term" value="F:peptidoglycan glycosyltransferase activity"/>
    <property type="evidence" value="ECO:0007669"/>
    <property type="project" value="UniProtKB-EC"/>
</dbReference>
<dbReference type="InterPro" id="IPR001264">
    <property type="entry name" value="Glyco_trans_51"/>
</dbReference>
<keyword evidence="9" id="KW-0378">Hydrolase</keyword>
<dbReference type="InterPro" id="IPR023346">
    <property type="entry name" value="Lysozyme-like_dom_sf"/>
</dbReference>
<comment type="similarity">
    <text evidence="3">In the N-terminal section; belongs to the glycosyltransferase 51 family.</text>
</comment>
<dbReference type="EMBL" id="DSDM01000079">
    <property type="protein sequence ID" value="HDQ88758.1"/>
    <property type="molecule type" value="Genomic_DNA"/>
</dbReference>
<dbReference type="InterPro" id="IPR001460">
    <property type="entry name" value="PCN-bd_Tpept"/>
</dbReference>
<feature type="non-terminal residue" evidence="19">
    <location>
        <position position="1"/>
    </location>
</feature>
<dbReference type="AlphaFoldDB" id="A0A7C1HVE6"/>
<dbReference type="InterPro" id="IPR050396">
    <property type="entry name" value="Glycosyltr_51/Transpeptidase"/>
</dbReference>
<evidence type="ECO:0000259" key="17">
    <source>
        <dbReference type="Pfam" id="PF00905"/>
    </source>
</evidence>
<reference evidence="19" key="1">
    <citation type="journal article" date="2020" name="mSystems">
        <title>Genome- and Community-Level Interaction Insights into Carbon Utilization and Element Cycling Functions of Hydrothermarchaeota in Hydrothermal Sediment.</title>
        <authorList>
            <person name="Zhou Z."/>
            <person name="Liu Y."/>
            <person name="Xu W."/>
            <person name="Pan J."/>
            <person name="Luo Z.H."/>
            <person name="Li M."/>
        </authorList>
    </citation>
    <scope>NUCLEOTIDE SEQUENCE [LARGE SCALE GENOMIC DNA]</scope>
    <source>
        <strain evidence="19">SpSt-1219</strain>
    </source>
</reference>
<evidence type="ECO:0000256" key="8">
    <source>
        <dbReference type="ARBA" id="ARBA00022679"/>
    </source>
</evidence>
<keyword evidence="12" id="KW-0472">Membrane</keyword>
<evidence type="ECO:0000256" key="13">
    <source>
        <dbReference type="ARBA" id="ARBA00023268"/>
    </source>
</evidence>
<dbReference type="GO" id="GO:0008658">
    <property type="term" value="F:penicillin binding"/>
    <property type="evidence" value="ECO:0007669"/>
    <property type="project" value="InterPro"/>
</dbReference>
<dbReference type="PANTHER" id="PTHR32282">
    <property type="entry name" value="BINDING PROTEIN TRANSPEPTIDASE, PUTATIVE-RELATED"/>
    <property type="match status" value="1"/>
</dbReference>
<keyword evidence="5" id="KW-0121">Carboxypeptidase</keyword>
<keyword evidence="13" id="KW-0511">Multifunctional enzyme</keyword>
<keyword evidence="7" id="KW-0328">Glycosyltransferase</keyword>
<comment type="similarity">
    <text evidence="2">In the C-terminal section; belongs to the transpeptidase family.</text>
</comment>
<evidence type="ECO:0000256" key="7">
    <source>
        <dbReference type="ARBA" id="ARBA00022676"/>
    </source>
</evidence>
<keyword evidence="4" id="KW-1003">Cell membrane</keyword>
<evidence type="ECO:0000256" key="2">
    <source>
        <dbReference type="ARBA" id="ARBA00007090"/>
    </source>
</evidence>
<keyword evidence="10" id="KW-0133">Cell shape</keyword>
<dbReference type="Gene3D" id="1.10.3810.10">
    <property type="entry name" value="Biosynthetic peptidoglycan transglycosylase-like"/>
    <property type="match status" value="1"/>
</dbReference>
<evidence type="ECO:0000256" key="16">
    <source>
        <dbReference type="ARBA" id="ARBA00049902"/>
    </source>
</evidence>
<evidence type="ECO:0000313" key="19">
    <source>
        <dbReference type="EMBL" id="HDQ88758.1"/>
    </source>
</evidence>
<accession>A0A7C1HVE6</accession>
<proteinExistence type="inferred from homology"/>
<dbReference type="PANTHER" id="PTHR32282:SF11">
    <property type="entry name" value="PENICILLIN-BINDING PROTEIN 1B"/>
    <property type="match status" value="1"/>
</dbReference>
<dbReference type="GO" id="GO:0008360">
    <property type="term" value="P:regulation of cell shape"/>
    <property type="evidence" value="ECO:0007669"/>
    <property type="project" value="UniProtKB-KW"/>
</dbReference>
<evidence type="ECO:0000256" key="3">
    <source>
        <dbReference type="ARBA" id="ARBA00007739"/>
    </source>
</evidence>
<dbReference type="InterPro" id="IPR012338">
    <property type="entry name" value="Beta-lactam/transpept-like"/>
</dbReference>
<comment type="caution">
    <text evidence="19">The sequence shown here is derived from an EMBL/GenBank/DDBJ whole genome shotgun (WGS) entry which is preliminary data.</text>
</comment>
<dbReference type="SUPFAM" id="SSF56601">
    <property type="entry name" value="beta-lactamase/transpeptidase-like"/>
    <property type="match status" value="1"/>
</dbReference>
<evidence type="ECO:0000256" key="14">
    <source>
        <dbReference type="ARBA" id="ARBA00023316"/>
    </source>
</evidence>
<dbReference type="FunFam" id="1.10.3810.10:FF:000001">
    <property type="entry name" value="Penicillin-binding protein 1A"/>
    <property type="match status" value="1"/>
</dbReference>
<dbReference type="InterPro" id="IPR036950">
    <property type="entry name" value="PBP_transglycosylase"/>
</dbReference>
<gene>
    <name evidence="19" type="ORF">ENN92_01265</name>
</gene>
<evidence type="ECO:0000256" key="10">
    <source>
        <dbReference type="ARBA" id="ARBA00022960"/>
    </source>
</evidence>
<dbReference type="GO" id="GO:0030288">
    <property type="term" value="C:outer membrane-bounded periplasmic space"/>
    <property type="evidence" value="ECO:0007669"/>
    <property type="project" value="TreeGrafter"/>
</dbReference>
<organism evidence="19">
    <name type="scientific">candidate division WWE3 bacterium</name>
    <dbReference type="NCBI Taxonomy" id="2053526"/>
    <lineage>
        <taxon>Bacteria</taxon>
        <taxon>Katanobacteria</taxon>
    </lineage>
</organism>
<name>A0A7C1HVE6_UNCKA</name>
<dbReference type="GO" id="GO:0006508">
    <property type="term" value="P:proteolysis"/>
    <property type="evidence" value="ECO:0007669"/>
    <property type="project" value="UniProtKB-KW"/>
</dbReference>
<dbReference type="Pfam" id="PF00912">
    <property type="entry name" value="Transgly"/>
    <property type="match status" value="1"/>
</dbReference>
<evidence type="ECO:0000259" key="18">
    <source>
        <dbReference type="Pfam" id="PF00912"/>
    </source>
</evidence>
<dbReference type="GO" id="GO:0009002">
    <property type="term" value="F:serine-type D-Ala-D-Ala carboxypeptidase activity"/>
    <property type="evidence" value="ECO:0007669"/>
    <property type="project" value="UniProtKB-EC"/>
</dbReference>
<protein>
    <submittedName>
        <fullName evidence="19">PBP1A family penicillin-binding protein</fullName>
    </submittedName>
</protein>
<evidence type="ECO:0000256" key="4">
    <source>
        <dbReference type="ARBA" id="ARBA00022475"/>
    </source>
</evidence>
<comment type="subcellular location">
    <subcellularLocation>
        <location evidence="1">Cell membrane</location>
    </subcellularLocation>
</comment>
<keyword evidence="6" id="KW-0645">Protease</keyword>
<evidence type="ECO:0000256" key="9">
    <source>
        <dbReference type="ARBA" id="ARBA00022801"/>
    </source>
</evidence>
<evidence type="ECO:0000256" key="11">
    <source>
        <dbReference type="ARBA" id="ARBA00022984"/>
    </source>
</evidence>
<evidence type="ECO:0000256" key="12">
    <source>
        <dbReference type="ARBA" id="ARBA00023136"/>
    </source>
</evidence>
<dbReference type="GO" id="GO:0005886">
    <property type="term" value="C:plasma membrane"/>
    <property type="evidence" value="ECO:0007669"/>
    <property type="project" value="UniProtKB-SubCell"/>
</dbReference>
<dbReference type="GO" id="GO:0009252">
    <property type="term" value="P:peptidoglycan biosynthetic process"/>
    <property type="evidence" value="ECO:0007669"/>
    <property type="project" value="UniProtKB-KW"/>
</dbReference>
<comment type="catalytic activity">
    <reaction evidence="16">
        <text>[GlcNAc-(1-&gt;4)-Mur2Ac(oyl-L-Ala-gamma-D-Glu-L-Lys-D-Ala-D-Ala)](n)-di-trans,octa-cis-undecaprenyl diphosphate + beta-D-GlcNAc-(1-&gt;4)-Mur2Ac(oyl-L-Ala-gamma-D-Glu-L-Lys-D-Ala-D-Ala)-di-trans,octa-cis-undecaprenyl diphosphate = [GlcNAc-(1-&gt;4)-Mur2Ac(oyl-L-Ala-gamma-D-Glu-L-Lys-D-Ala-D-Ala)](n+1)-di-trans,octa-cis-undecaprenyl diphosphate + di-trans,octa-cis-undecaprenyl diphosphate + H(+)</text>
        <dbReference type="Rhea" id="RHEA:23708"/>
        <dbReference type="Rhea" id="RHEA-COMP:9602"/>
        <dbReference type="Rhea" id="RHEA-COMP:9603"/>
        <dbReference type="ChEBI" id="CHEBI:15378"/>
        <dbReference type="ChEBI" id="CHEBI:58405"/>
        <dbReference type="ChEBI" id="CHEBI:60033"/>
        <dbReference type="ChEBI" id="CHEBI:78435"/>
        <dbReference type="EC" id="2.4.99.28"/>
    </reaction>
</comment>
<dbReference type="Pfam" id="PF00905">
    <property type="entry name" value="Transpeptidase"/>
    <property type="match status" value="1"/>
</dbReference>